<dbReference type="Proteomes" id="UP000009131">
    <property type="component" value="Unassembled WGS sequence"/>
</dbReference>
<organism evidence="2 3">
    <name type="scientific">Mixia osmundae (strain CBS 9802 / IAM 14324 / JCM 22182 / KY 12970)</name>
    <dbReference type="NCBI Taxonomy" id="764103"/>
    <lineage>
        <taxon>Eukaryota</taxon>
        <taxon>Fungi</taxon>
        <taxon>Dikarya</taxon>
        <taxon>Basidiomycota</taxon>
        <taxon>Pucciniomycotina</taxon>
        <taxon>Mixiomycetes</taxon>
        <taxon>Mixiales</taxon>
        <taxon>Mixiaceae</taxon>
        <taxon>Mixia</taxon>
    </lineage>
</organism>
<dbReference type="InParanoid" id="G7DV34"/>
<comment type="caution">
    <text evidence="2">The sequence shown here is derived from an EMBL/GenBank/DDBJ whole genome shotgun (WGS) entry which is preliminary data.</text>
</comment>
<name>G7DV34_MIXOS</name>
<sequence length="102" mass="11533">MTSRCQRGVASKPRRPPDLECISPPSDKPCRLENSSREPETSEESFIAILFSLADLTRSPAQHFEPKNQESLARELALPFWCTVSGDFPHSLMKDRRESVCV</sequence>
<dbReference type="RefSeq" id="XP_014564906.1">
    <property type="nucleotide sequence ID" value="XM_014709420.1"/>
</dbReference>
<proteinExistence type="predicted"/>
<gene>
    <name evidence="2" type="primary">Mo01096</name>
    <name evidence="2" type="ORF">E5Q_01096</name>
</gene>
<keyword evidence="3" id="KW-1185">Reference proteome</keyword>
<protein>
    <submittedName>
        <fullName evidence="2">Uncharacterized protein</fullName>
    </submittedName>
</protein>
<dbReference type="AlphaFoldDB" id="G7DV34"/>
<evidence type="ECO:0000313" key="3">
    <source>
        <dbReference type="Proteomes" id="UP000009131"/>
    </source>
</evidence>
<feature type="compositionally biased region" description="Basic and acidic residues" evidence="1">
    <location>
        <begin position="28"/>
        <end position="40"/>
    </location>
</feature>
<evidence type="ECO:0000313" key="2">
    <source>
        <dbReference type="EMBL" id="GAA94444.1"/>
    </source>
</evidence>
<reference evidence="2 3" key="1">
    <citation type="journal article" date="2011" name="J. Gen. Appl. Microbiol.">
        <title>Draft genome sequencing of the enigmatic basidiomycete Mixia osmundae.</title>
        <authorList>
            <person name="Nishida H."/>
            <person name="Nagatsuka Y."/>
            <person name="Sugiyama J."/>
        </authorList>
    </citation>
    <scope>NUCLEOTIDE SEQUENCE [LARGE SCALE GENOMIC DNA]</scope>
    <source>
        <strain evidence="3">CBS 9802 / IAM 14324 / JCM 22182 / KY 12970</strain>
    </source>
</reference>
<reference evidence="2 3" key="2">
    <citation type="journal article" date="2012" name="Open Biol.">
        <title>Characteristics of nucleosomes and linker DNA regions on the genome of the basidiomycete Mixia osmundae revealed by mono- and dinucleosome mapping.</title>
        <authorList>
            <person name="Nishida H."/>
            <person name="Kondo S."/>
            <person name="Matsumoto T."/>
            <person name="Suzuki Y."/>
            <person name="Yoshikawa H."/>
            <person name="Taylor T.D."/>
            <person name="Sugiyama J."/>
        </authorList>
    </citation>
    <scope>NUCLEOTIDE SEQUENCE [LARGE SCALE GENOMIC DNA]</scope>
    <source>
        <strain evidence="3">CBS 9802 / IAM 14324 / JCM 22182 / KY 12970</strain>
    </source>
</reference>
<dbReference type="EMBL" id="BABT02000035">
    <property type="protein sequence ID" value="GAA94444.1"/>
    <property type="molecule type" value="Genomic_DNA"/>
</dbReference>
<dbReference type="HOGENOM" id="CLU_2278141_0_0_1"/>
<evidence type="ECO:0000256" key="1">
    <source>
        <dbReference type="SAM" id="MobiDB-lite"/>
    </source>
</evidence>
<feature type="region of interest" description="Disordered" evidence="1">
    <location>
        <begin position="1"/>
        <end position="43"/>
    </location>
</feature>
<accession>G7DV34</accession>